<dbReference type="PRINTS" id="PR00039">
    <property type="entry name" value="HTHLYSR"/>
</dbReference>
<keyword evidence="2" id="KW-0805">Transcription regulation</keyword>
<organism evidence="6 7">
    <name type="scientific">Vibrio superstes NBRC 103154</name>
    <dbReference type="NCBI Taxonomy" id="1219062"/>
    <lineage>
        <taxon>Bacteria</taxon>
        <taxon>Pseudomonadati</taxon>
        <taxon>Pseudomonadota</taxon>
        <taxon>Gammaproteobacteria</taxon>
        <taxon>Vibrionales</taxon>
        <taxon>Vibrionaceae</taxon>
        <taxon>Vibrio</taxon>
    </lineage>
</organism>
<dbReference type="PANTHER" id="PTHR30118">
    <property type="entry name" value="HTH-TYPE TRANSCRIPTIONAL REGULATOR LEUO-RELATED"/>
    <property type="match status" value="1"/>
</dbReference>
<dbReference type="GO" id="GO:0003700">
    <property type="term" value="F:DNA-binding transcription factor activity"/>
    <property type="evidence" value="ECO:0007669"/>
    <property type="project" value="InterPro"/>
</dbReference>
<proteinExistence type="inferred from homology"/>
<accession>A0A511QKF2</accession>
<dbReference type="InterPro" id="IPR036390">
    <property type="entry name" value="WH_DNA-bd_sf"/>
</dbReference>
<keyword evidence="7" id="KW-1185">Reference proteome</keyword>
<evidence type="ECO:0000259" key="5">
    <source>
        <dbReference type="PROSITE" id="PS50931"/>
    </source>
</evidence>
<evidence type="ECO:0000256" key="2">
    <source>
        <dbReference type="ARBA" id="ARBA00023015"/>
    </source>
</evidence>
<comment type="caution">
    <text evidence="6">The sequence shown here is derived from an EMBL/GenBank/DDBJ whole genome shotgun (WGS) entry which is preliminary data.</text>
</comment>
<dbReference type="Pfam" id="PF03466">
    <property type="entry name" value="LysR_substrate"/>
    <property type="match status" value="1"/>
</dbReference>
<feature type="domain" description="HTH lysR-type" evidence="5">
    <location>
        <begin position="3"/>
        <end position="60"/>
    </location>
</feature>
<evidence type="ECO:0000256" key="3">
    <source>
        <dbReference type="ARBA" id="ARBA00023125"/>
    </source>
</evidence>
<dbReference type="Proteomes" id="UP000321113">
    <property type="component" value="Unassembled WGS sequence"/>
</dbReference>
<protein>
    <submittedName>
        <fullName evidence="6">LysR family transcriptional regulator</fullName>
    </submittedName>
</protein>
<evidence type="ECO:0000313" key="6">
    <source>
        <dbReference type="EMBL" id="GEM77804.1"/>
    </source>
</evidence>
<dbReference type="InterPro" id="IPR005119">
    <property type="entry name" value="LysR_subst-bd"/>
</dbReference>
<dbReference type="Gene3D" id="1.10.10.10">
    <property type="entry name" value="Winged helix-like DNA-binding domain superfamily/Winged helix DNA-binding domain"/>
    <property type="match status" value="1"/>
</dbReference>
<dbReference type="InterPro" id="IPR036388">
    <property type="entry name" value="WH-like_DNA-bd_sf"/>
</dbReference>
<dbReference type="Gene3D" id="3.40.190.10">
    <property type="entry name" value="Periplasmic binding protein-like II"/>
    <property type="match status" value="2"/>
</dbReference>
<dbReference type="GO" id="GO:0003677">
    <property type="term" value="F:DNA binding"/>
    <property type="evidence" value="ECO:0007669"/>
    <property type="project" value="UniProtKB-KW"/>
</dbReference>
<comment type="similarity">
    <text evidence="1">Belongs to the LysR transcriptional regulatory family.</text>
</comment>
<dbReference type="EMBL" id="BJXK01000001">
    <property type="protein sequence ID" value="GEM77804.1"/>
    <property type="molecule type" value="Genomic_DNA"/>
</dbReference>
<dbReference type="AlphaFoldDB" id="A0A511QKF2"/>
<dbReference type="PROSITE" id="PS50931">
    <property type="entry name" value="HTH_LYSR"/>
    <property type="match status" value="1"/>
</dbReference>
<dbReference type="InterPro" id="IPR000847">
    <property type="entry name" value="LysR_HTH_N"/>
</dbReference>
<dbReference type="SUPFAM" id="SSF46785">
    <property type="entry name" value="Winged helix' DNA-binding domain"/>
    <property type="match status" value="1"/>
</dbReference>
<dbReference type="SUPFAM" id="SSF53850">
    <property type="entry name" value="Periplasmic binding protein-like II"/>
    <property type="match status" value="1"/>
</dbReference>
<name>A0A511QKF2_9VIBR</name>
<dbReference type="InterPro" id="IPR050389">
    <property type="entry name" value="LysR-type_TF"/>
</dbReference>
<dbReference type="OrthoDB" id="8437302at2"/>
<keyword evidence="4" id="KW-0804">Transcription</keyword>
<dbReference type="Pfam" id="PF00126">
    <property type="entry name" value="HTH_1"/>
    <property type="match status" value="1"/>
</dbReference>
<evidence type="ECO:0000313" key="7">
    <source>
        <dbReference type="Proteomes" id="UP000321113"/>
    </source>
</evidence>
<reference evidence="6 7" key="1">
    <citation type="submission" date="2019-07" db="EMBL/GenBank/DDBJ databases">
        <title>Whole genome shotgun sequence of Vibrio superstes NBRC 103154.</title>
        <authorList>
            <person name="Hosoyama A."/>
            <person name="Uohara A."/>
            <person name="Ohji S."/>
            <person name="Ichikawa N."/>
        </authorList>
    </citation>
    <scope>NUCLEOTIDE SEQUENCE [LARGE SCALE GENOMIC DNA]</scope>
    <source>
        <strain evidence="6 7">NBRC 103154</strain>
    </source>
</reference>
<keyword evidence="3" id="KW-0238">DNA-binding</keyword>
<sequence length="301" mass="34339">MKIDLNLLKVFATVYQEKSLSRAGEKLFVTTPAVSQNIKKLKESLGEELFVLSNRQFIPTPYSDDLYRKVQPLLDGISLAITESKEFVPADLTESFRLEINPHIQSWLTLKLYKEFYHQSPNLTLISHTISPNTLDSLTQGSIDMAIHFETDNLPPEIVAIPMTQLQFIIAVRSGHPFKKETARMDELLQYPVAHTDLAYLDPNKHSRLEEEVVLEGKEIKVSLRTTSIAALLEVIKCTDTIVPCLPQVIEQYPNELRKIEIVGMDQIRTMDVHAFIHRKNLGSKKFDWLLNLVEETLSSP</sequence>
<evidence type="ECO:0000256" key="1">
    <source>
        <dbReference type="ARBA" id="ARBA00009437"/>
    </source>
</evidence>
<gene>
    <name evidence="6" type="ORF">VSU01S_00490</name>
</gene>
<dbReference type="PANTHER" id="PTHR30118:SF15">
    <property type="entry name" value="TRANSCRIPTIONAL REGULATORY PROTEIN"/>
    <property type="match status" value="1"/>
</dbReference>
<dbReference type="RefSeq" id="WP_119009004.1">
    <property type="nucleotide sequence ID" value="NZ_BJXK01000001.1"/>
</dbReference>
<evidence type="ECO:0000256" key="4">
    <source>
        <dbReference type="ARBA" id="ARBA00023163"/>
    </source>
</evidence>